<dbReference type="AlphaFoldDB" id="A0A553MW34"/>
<accession>A0A553MW34</accession>
<protein>
    <recommendedName>
        <fullName evidence="4">Specifically androgen-regulated gene protein</fullName>
    </recommendedName>
</protein>
<name>A0A553MW34_9TELE</name>
<dbReference type="OrthoDB" id="9898538at2759"/>
<feature type="region of interest" description="Disordered" evidence="1">
    <location>
        <begin position="334"/>
        <end position="359"/>
    </location>
</feature>
<proteinExistence type="predicted"/>
<evidence type="ECO:0008006" key="4">
    <source>
        <dbReference type="Google" id="ProtNLM"/>
    </source>
</evidence>
<dbReference type="PANTHER" id="PTHR21555">
    <property type="entry name" value="SPECIFICALLY ANDROGEN-REGULATED GENE PROTEIN"/>
    <property type="match status" value="1"/>
</dbReference>
<evidence type="ECO:0000313" key="3">
    <source>
        <dbReference type="Proteomes" id="UP000316079"/>
    </source>
</evidence>
<feature type="region of interest" description="Disordered" evidence="1">
    <location>
        <begin position="1"/>
        <end position="24"/>
    </location>
</feature>
<gene>
    <name evidence="2" type="ORF">DNTS_026600</name>
</gene>
<evidence type="ECO:0000313" key="2">
    <source>
        <dbReference type="EMBL" id="TRY57404.1"/>
    </source>
</evidence>
<dbReference type="PANTHER" id="PTHR21555:SF1">
    <property type="entry name" value="SPECIFICALLY ANDROGEN-REGULATED GENE PROTEIN"/>
    <property type="match status" value="1"/>
</dbReference>
<feature type="compositionally biased region" description="Polar residues" evidence="1">
    <location>
        <begin position="134"/>
        <end position="145"/>
    </location>
</feature>
<feature type="region of interest" description="Disordered" evidence="1">
    <location>
        <begin position="134"/>
        <end position="198"/>
    </location>
</feature>
<comment type="caution">
    <text evidence="2">The sequence shown here is derived from an EMBL/GenBank/DDBJ whole genome shotgun (WGS) entry which is preliminary data.</text>
</comment>
<dbReference type="Pfam" id="PF15385">
    <property type="entry name" value="SARG"/>
    <property type="match status" value="1"/>
</dbReference>
<organism evidence="2 3">
    <name type="scientific">Danionella cerebrum</name>
    <dbReference type="NCBI Taxonomy" id="2873325"/>
    <lineage>
        <taxon>Eukaryota</taxon>
        <taxon>Metazoa</taxon>
        <taxon>Chordata</taxon>
        <taxon>Craniata</taxon>
        <taxon>Vertebrata</taxon>
        <taxon>Euteleostomi</taxon>
        <taxon>Actinopterygii</taxon>
        <taxon>Neopterygii</taxon>
        <taxon>Teleostei</taxon>
        <taxon>Ostariophysi</taxon>
        <taxon>Cypriniformes</taxon>
        <taxon>Danionidae</taxon>
        <taxon>Danioninae</taxon>
        <taxon>Danionella</taxon>
    </lineage>
</organism>
<reference evidence="2 3" key="1">
    <citation type="journal article" date="2019" name="Sci. Data">
        <title>Hybrid genome assembly and annotation of Danionella translucida.</title>
        <authorList>
            <person name="Kadobianskyi M."/>
            <person name="Schulze L."/>
            <person name="Schuelke M."/>
            <person name="Judkewitz B."/>
        </authorList>
    </citation>
    <scope>NUCLEOTIDE SEQUENCE [LARGE SCALE GENOMIC DNA]</scope>
    <source>
        <strain evidence="2 3">Bolton</strain>
    </source>
</reference>
<dbReference type="InterPro" id="IPR026152">
    <property type="entry name" value="SARG"/>
</dbReference>
<dbReference type="STRING" id="623744.A0A553MW34"/>
<dbReference type="Proteomes" id="UP000316079">
    <property type="component" value="Unassembled WGS sequence"/>
</dbReference>
<evidence type="ECO:0000256" key="1">
    <source>
        <dbReference type="SAM" id="MobiDB-lite"/>
    </source>
</evidence>
<keyword evidence="3" id="KW-1185">Reference proteome</keyword>
<dbReference type="EMBL" id="SRMA01027238">
    <property type="protein sequence ID" value="TRY57404.1"/>
    <property type="molecule type" value="Genomic_DNA"/>
</dbReference>
<sequence>MPISDIRQAGNGLSTMGEIDRNGSSDSGISFNSCLSDENLEYLSAEEKACLMYLEETIQSLDTEDDSALTNDECVQLPARGNVANKAAHLSASIVLKPPSKDVTKGLYSSGSFEQNSEILNYMVPTPFVLANRSSQVQTKPGSESSQKKKEPKVPSKATKIHQEAPPVSPKTIVVKESKDHKKNQQNKALSDNPSARGPLSYEALVHLRTSASIRKSGEETSTNKVLDGDASRYHLQNATRDPKLNPPTVAPKPKIKLPVHQEGASSTLPDSTMPYLGAQCADNLMNPEKVRMEALCKLGLLKKDTKPQANEFSVEISSLVFLRLTLPCDSVTLRDSRRNGRGRRDSTLREDKPDPLEL</sequence>